<proteinExistence type="predicted"/>
<evidence type="ECO:0000313" key="5">
    <source>
        <dbReference type="Proteomes" id="UP000530403"/>
    </source>
</evidence>
<dbReference type="EMBL" id="BLWC01000001">
    <property type="protein sequence ID" value="GFM96925.1"/>
    <property type="molecule type" value="Genomic_DNA"/>
</dbReference>
<sequence length="81" mass="8960">MNGELESILLNDLKLPADRLAMDGSLHEAGFDSLAIVELSLLLGDRLGIDVSDSDIREAATIEQLDRLIQRKGDEQRARRS</sequence>
<dbReference type="Gene3D" id="1.10.1200.10">
    <property type="entry name" value="ACP-like"/>
    <property type="match status" value="1"/>
</dbReference>
<reference evidence="2 4" key="1">
    <citation type="submission" date="2020-05" db="EMBL/GenBank/DDBJ databases">
        <title>Whole genome shotgun sequence of Streptomyces fulvorobeus NBRC 15897.</title>
        <authorList>
            <person name="Komaki H."/>
            <person name="Tamura T."/>
        </authorList>
    </citation>
    <scope>NUCLEOTIDE SEQUENCE [LARGE SCALE GENOMIC DNA]</scope>
    <source>
        <strain evidence="2 4">NBRC 15897</strain>
    </source>
</reference>
<dbReference type="InterPro" id="IPR036736">
    <property type="entry name" value="ACP-like_sf"/>
</dbReference>
<dbReference type="InterPro" id="IPR009081">
    <property type="entry name" value="PP-bd_ACP"/>
</dbReference>
<dbReference type="Pfam" id="PF00550">
    <property type="entry name" value="PP-binding"/>
    <property type="match status" value="1"/>
</dbReference>
<name>A0A7J0C333_9ACTN</name>
<dbReference type="AlphaFoldDB" id="A0A7J0C333"/>
<protein>
    <submittedName>
        <fullName evidence="3">Acyl carrier protein</fullName>
    </submittedName>
</protein>
<evidence type="ECO:0000313" key="3">
    <source>
        <dbReference type="EMBL" id="NYE40628.1"/>
    </source>
</evidence>
<keyword evidence="4" id="KW-1185">Reference proteome</keyword>
<dbReference type="EMBL" id="JACCCF010000001">
    <property type="protein sequence ID" value="NYE40628.1"/>
    <property type="molecule type" value="Genomic_DNA"/>
</dbReference>
<dbReference type="Proteomes" id="UP000498980">
    <property type="component" value="Unassembled WGS sequence"/>
</dbReference>
<gene>
    <name evidence="3" type="ORF">HEB29_001639</name>
    <name evidence="2" type="ORF">Sfulv_17360</name>
</gene>
<dbReference type="PROSITE" id="PS50075">
    <property type="entry name" value="CARRIER"/>
    <property type="match status" value="1"/>
</dbReference>
<dbReference type="SUPFAM" id="SSF47336">
    <property type="entry name" value="ACP-like"/>
    <property type="match status" value="1"/>
</dbReference>
<dbReference type="RefSeq" id="WP_173313074.1">
    <property type="nucleotide sequence ID" value="NZ_BAAAUE010000007.1"/>
</dbReference>
<accession>A0A7J0C333</accession>
<evidence type="ECO:0000259" key="1">
    <source>
        <dbReference type="PROSITE" id="PS50075"/>
    </source>
</evidence>
<comment type="caution">
    <text evidence="2">The sequence shown here is derived from an EMBL/GenBank/DDBJ whole genome shotgun (WGS) entry which is preliminary data.</text>
</comment>
<evidence type="ECO:0000313" key="4">
    <source>
        <dbReference type="Proteomes" id="UP000498980"/>
    </source>
</evidence>
<organism evidence="2 4">
    <name type="scientific">Streptomyces fulvorobeus</name>
    <dbReference type="NCBI Taxonomy" id="284028"/>
    <lineage>
        <taxon>Bacteria</taxon>
        <taxon>Bacillati</taxon>
        <taxon>Actinomycetota</taxon>
        <taxon>Actinomycetes</taxon>
        <taxon>Kitasatosporales</taxon>
        <taxon>Streptomycetaceae</taxon>
        <taxon>Streptomyces</taxon>
    </lineage>
</organism>
<evidence type="ECO:0000313" key="2">
    <source>
        <dbReference type="EMBL" id="GFM96925.1"/>
    </source>
</evidence>
<feature type="domain" description="Carrier" evidence="1">
    <location>
        <begin position="1"/>
        <end position="73"/>
    </location>
</feature>
<dbReference type="Proteomes" id="UP000530403">
    <property type="component" value="Unassembled WGS sequence"/>
</dbReference>
<reference evidence="3 5" key="2">
    <citation type="submission" date="2020-07" db="EMBL/GenBank/DDBJ databases">
        <title>Sequencing the genomes of 1000 actinobacteria strains.</title>
        <authorList>
            <person name="Klenk H.-P."/>
        </authorList>
    </citation>
    <scope>NUCLEOTIDE SEQUENCE [LARGE SCALE GENOMIC DNA]</scope>
    <source>
        <strain evidence="3 5">DSM 41455</strain>
    </source>
</reference>